<dbReference type="SUPFAM" id="SSF53335">
    <property type="entry name" value="S-adenosyl-L-methionine-dependent methyltransferases"/>
    <property type="match status" value="1"/>
</dbReference>
<dbReference type="EMBL" id="JADBEM010000001">
    <property type="protein sequence ID" value="MBE1606552.1"/>
    <property type="molecule type" value="Genomic_DNA"/>
</dbReference>
<reference evidence="2" key="1">
    <citation type="submission" date="2020-10" db="EMBL/GenBank/DDBJ databases">
        <title>Sequencing the genomes of 1000 actinobacteria strains.</title>
        <authorList>
            <person name="Klenk H.-P."/>
        </authorList>
    </citation>
    <scope>NUCLEOTIDE SEQUENCE</scope>
    <source>
        <strain evidence="2">DSM 45354</strain>
    </source>
</reference>
<feature type="domain" description="Methyltransferase type 11" evidence="1">
    <location>
        <begin position="52"/>
        <end position="150"/>
    </location>
</feature>
<dbReference type="GO" id="GO:0008757">
    <property type="term" value="F:S-adenosylmethionine-dependent methyltransferase activity"/>
    <property type="evidence" value="ECO:0007669"/>
    <property type="project" value="InterPro"/>
</dbReference>
<dbReference type="PANTHER" id="PTHR43591">
    <property type="entry name" value="METHYLTRANSFERASE"/>
    <property type="match status" value="1"/>
</dbReference>
<evidence type="ECO:0000313" key="2">
    <source>
        <dbReference type="EMBL" id="MBE1606552.1"/>
    </source>
</evidence>
<evidence type="ECO:0000259" key="1">
    <source>
        <dbReference type="Pfam" id="PF08241"/>
    </source>
</evidence>
<protein>
    <submittedName>
        <fullName evidence="2">SAM-dependent methyltransferase</fullName>
    </submittedName>
</protein>
<dbReference type="Proteomes" id="UP000638648">
    <property type="component" value="Unassembled WGS sequence"/>
</dbReference>
<evidence type="ECO:0000313" key="3">
    <source>
        <dbReference type="Proteomes" id="UP000638648"/>
    </source>
</evidence>
<dbReference type="PANTHER" id="PTHR43591:SF24">
    <property type="entry name" value="2-METHOXY-6-POLYPRENYL-1,4-BENZOQUINOL METHYLASE, MITOCHONDRIAL"/>
    <property type="match status" value="1"/>
</dbReference>
<dbReference type="AlphaFoldDB" id="A0A927N083"/>
<comment type="caution">
    <text evidence="2">The sequence shown here is derived from an EMBL/GenBank/DDBJ whole genome shotgun (WGS) entry which is preliminary data.</text>
</comment>
<proteinExistence type="predicted"/>
<dbReference type="RefSeq" id="WP_192750660.1">
    <property type="nucleotide sequence ID" value="NZ_BAABJL010000147.1"/>
</dbReference>
<keyword evidence="2" id="KW-0489">Methyltransferase</keyword>
<dbReference type="Gene3D" id="3.40.50.150">
    <property type="entry name" value="Vaccinia Virus protein VP39"/>
    <property type="match status" value="1"/>
</dbReference>
<dbReference type="GO" id="GO:0032259">
    <property type="term" value="P:methylation"/>
    <property type="evidence" value="ECO:0007669"/>
    <property type="project" value="UniProtKB-KW"/>
</dbReference>
<accession>A0A927N083</accession>
<sequence length="280" mass="30233">MTSNQPGARRDEADQAAGEHRITHADLFDAEVRPHNERFRAATAVGPRDRVLDIGCGAGESTRDAARVAVAGHVVGLDLSAAILEHARRVSDNEGLRTLTFVQGNAQTHAFPAEHFDLCISRFGAMFFADPVAAFTNVREALRPGARLVLLVWQDHGRNEWSWAIRAALDVDAAARATSPAGTGPFSLADPDVAERILTAAGFTDVVFTDVHEPVFYGPDVATAYDLVLGLRHVREILAGLGPALAEQALGRLRATLAAHETDRGVHFDSRAWIITARRP</sequence>
<dbReference type="Pfam" id="PF08241">
    <property type="entry name" value="Methyltransf_11"/>
    <property type="match status" value="1"/>
</dbReference>
<name>A0A927N083_9ACTN</name>
<keyword evidence="2" id="KW-0808">Transferase</keyword>
<dbReference type="CDD" id="cd02440">
    <property type="entry name" value="AdoMet_MTases"/>
    <property type="match status" value="1"/>
</dbReference>
<keyword evidence="3" id="KW-1185">Reference proteome</keyword>
<gene>
    <name evidence="2" type="ORF">HEB94_003400</name>
</gene>
<dbReference type="InterPro" id="IPR013216">
    <property type="entry name" value="Methyltransf_11"/>
</dbReference>
<dbReference type="InterPro" id="IPR029063">
    <property type="entry name" value="SAM-dependent_MTases_sf"/>
</dbReference>
<organism evidence="2 3">
    <name type="scientific">Actinopolymorpha pittospori</name>
    <dbReference type="NCBI Taxonomy" id="648752"/>
    <lineage>
        <taxon>Bacteria</taxon>
        <taxon>Bacillati</taxon>
        <taxon>Actinomycetota</taxon>
        <taxon>Actinomycetes</taxon>
        <taxon>Propionibacteriales</taxon>
        <taxon>Actinopolymorphaceae</taxon>
        <taxon>Actinopolymorpha</taxon>
    </lineage>
</organism>